<proteinExistence type="predicted"/>
<name>A0A8J4T9J0_9TREM</name>
<dbReference type="Proteomes" id="UP000748531">
    <property type="component" value="Unassembled WGS sequence"/>
</dbReference>
<dbReference type="InterPro" id="IPR036638">
    <property type="entry name" value="HLH_DNA-bd_sf"/>
</dbReference>
<feature type="compositionally biased region" description="Polar residues" evidence="1">
    <location>
        <begin position="57"/>
        <end position="70"/>
    </location>
</feature>
<sequence>MDLSVDLYRSLMSAHGDILNGNSQVISPAASEKPLRSHARLLAKLNKRRKKHATPMDQHNSKLSNSGTESDFSEDVVTEEELQELRLTINQRERKRMQDLNSAMDGLRCVLPYAHSPSVRKLSKIATLLLAKNYILLLSKTIEQLQQATSNVSCSRVMMNLDSSVVNSKQDLTKEITRPTGRESDDLDQQCTKQIRKTTVKPSKNSESRLHNDVHDVATNFILSNVDCNNIVCNSNLNRSTSGPFPYACPENIGTYSPYFNVFSSLLTPAQPISGSYNFVDPCVHNRKIDIL</sequence>
<dbReference type="AlphaFoldDB" id="A0A8J4T9J0"/>
<dbReference type="GO" id="GO:0061564">
    <property type="term" value="P:axon development"/>
    <property type="evidence" value="ECO:0007669"/>
    <property type="project" value="TreeGrafter"/>
</dbReference>
<dbReference type="GO" id="GO:0005634">
    <property type="term" value="C:nucleus"/>
    <property type="evidence" value="ECO:0007669"/>
    <property type="project" value="TreeGrafter"/>
</dbReference>
<accession>A0A8J4T9J0</accession>
<organism evidence="3 4">
    <name type="scientific">Paragonimus heterotremus</name>
    <dbReference type="NCBI Taxonomy" id="100268"/>
    <lineage>
        <taxon>Eukaryota</taxon>
        <taxon>Metazoa</taxon>
        <taxon>Spiralia</taxon>
        <taxon>Lophotrochozoa</taxon>
        <taxon>Platyhelminthes</taxon>
        <taxon>Trematoda</taxon>
        <taxon>Digenea</taxon>
        <taxon>Plagiorchiida</taxon>
        <taxon>Troglotremata</taxon>
        <taxon>Troglotrematidae</taxon>
        <taxon>Paragonimus</taxon>
    </lineage>
</organism>
<reference evidence="3" key="1">
    <citation type="submission" date="2019-05" db="EMBL/GenBank/DDBJ databases">
        <title>Annotation for the trematode Paragonimus heterotremus.</title>
        <authorList>
            <person name="Choi Y.-J."/>
        </authorList>
    </citation>
    <scope>NUCLEOTIDE SEQUENCE</scope>
    <source>
        <strain evidence="3">LC</strain>
    </source>
</reference>
<dbReference type="SMART" id="SM00353">
    <property type="entry name" value="HLH"/>
    <property type="match status" value="1"/>
</dbReference>
<dbReference type="Gene3D" id="4.10.280.10">
    <property type="entry name" value="Helix-loop-helix DNA-binding domain"/>
    <property type="match status" value="1"/>
</dbReference>
<feature type="domain" description="BHLH" evidence="2">
    <location>
        <begin position="84"/>
        <end position="138"/>
    </location>
</feature>
<evidence type="ECO:0000256" key="1">
    <source>
        <dbReference type="SAM" id="MobiDB-lite"/>
    </source>
</evidence>
<evidence type="ECO:0000313" key="3">
    <source>
        <dbReference type="EMBL" id="KAF5400669.1"/>
    </source>
</evidence>
<evidence type="ECO:0000259" key="2">
    <source>
        <dbReference type="PROSITE" id="PS50888"/>
    </source>
</evidence>
<dbReference type="EMBL" id="LUCH01003006">
    <property type="protein sequence ID" value="KAF5400669.1"/>
    <property type="molecule type" value="Genomic_DNA"/>
</dbReference>
<keyword evidence="4" id="KW-1185">Reference proteome</keyword>
<dbReference type="Pfam" id="PF00010">
    <property type="entry name" value="HLH"/>
    <property type="match status" value="1"/>
</dbReference>
<gene>
    <name evidence="3" type="ORF">PHET_05946</name>
</gene>
<dbReference type="CDD" id="cd11429">
    <property type="entry name" value="bHLH_TS_OLIG"/>
    <property type="match status" value="1"/>
</dbReference>
<dbReference type="OrthoDB" id="10011855at2759"/>
<dbReference type="InterPro" id="IPR011598">
    <property type="entry name" value="bHLH_dom"/>
</dbReference>
<dbReference type="PANTHER" id="PTHR19290:SF164">
    <property type="entry name" value="BHLH DOMAIN-CONTAINING PROTEIN"/>
    <property type="match status" value="1"/>
</dbReference>
<dbReference type="GO" id="GO:0007423">
    <property type="term" value="P:sensory organ development"/>
    <property type="evidence" value="ECO:0007669"/>
    <property type="project" value="TreeGrafter"/>
</dbReference>
<evidence type="ECO:0000313" key="4">
    <source>
        <dbReference type="Proteomes" id="UP000748531"/>
    </source>
</evidence>
<dbReference type="PROSITE" id="PS50888">
    <property type="entry name" value="BHLH"/>
    <property type="match status" value="1"/>
</dbReference>
<comment type="caution">
    <text evidence="3">The sequence shown here is derived from an EMBL/GenBank/DDBJ whole genome shotgun (WGS) entry which is preliminary data.</text>
</comment>
<dbReference type="GO" id="GO:0046983">
    <property type="term" value="F:protein dimerization activity"/>
    <property type="evidence" value="ECO:0007669"/>
    <property type="project" value="InterPro"/>
</dbReference>
<dbReference type="PANTHER" id="PTHR19290">
    <property type="entry name" value="BASIC HELIX-LOOP-HELIX PROTEIN NEUROGENIN-RELATED"/>
    <property type="match status" value="1"/>
</dbReference>
<dbReference type="SUPFAM" id="SSF47459">
    <property type="entry name" value="HLH, helix-loop-helix DNA-binding domain"/>
    <property type="match status" value="1"/>
</dbReference>
<dbReference type="GO" id="GO:0000981">
    <property type="term" value="F:DNA-binding transcription factor activity, RNA polymerase II-specific"/>
    <property type="evidence" value="ECO:0007669"/>
    <property type="project" value="TreeGrafter"/>
</dbReference>
<dbReference type="GO" id="GO:0070888">
    <property type="term" value="F:E-box binding"/>
    <property type="evidence" value="ECO:0007669"/>
    <property type="project" value="TreeGrafter"/>
</dbReference>
<protein>
    <recommendedName>
        <fullName evidence="2">BHLH domain-containing protein</fullName>
    </recommendedName>
</protein>
<feature type="region of interest" description="Disordered" evidence="1">
    <location>
        <begin position="47"/>
        <end position="75"/>
    </location>
</feature>
<dbReference type="InterPro" id="IPR050359">
    <property type="entry name" value="bHLH_transcription_factors"/>
</dbReference>
<dbReference type="GO" id="GO:0045944">
    <property type="term" value="P:positive regulation of transcription by RNA polymerase II"/>
    <property type="evidence" value="ECO:0007669"/>
    <property type="project" value="TreeGrafter"/>
</dbReference>